<dbReference type="RefSeq" id="XP_052124355.1">
    <property type="nucleotide sequence ID" value="XM_052268395.1"/>
</dbReference>
<dbReference type="PANTHER" id="PTHR46609:SF8">
    <property type="entry name" value="YQAJ VIRAL RECOMBINASE DOMAIN-CONTAINING PROTEIN"/>
    <property type="match status" value="1"/>
</dbReference>
<dbReference type="InterPro" id="IPR011604">
    <property type="entry name" value="PDDEXK-like_dom_sf"/>
</dbReference>
<gene>
    <name evidence="4" type="primary">LOC127749602</name>
</gene>
<dbReference type="InterPro" id="IPR036361">
    <property type="entry name" value="SAP_dom_sf"/>
</dbReference>
<dbReference type="CDD" id="cd22343">
    <property type="entry name" value="PDDEXK_lambda_exonuclease-like"/>
    <property type="match status" value="1"/>
</dbReference>
<sequence length="588" mass="67269">MPSKVCEDFWGEKPSPQLQGELRRRKLSTTGNKTQLLSRLVSAIDNNNNRNVIDDGRDDGDVHLSIEERQNALRARFSGLKVNELKELLRQKPGALITGKKSTLLDRLVYYETNSDFNVTPSDDTVELVDVLNSPTRDKFKDINANSTLPPFSKDDIVLYLSLFKKSIGPAEGMYQEGFLEVIRYCQQDNFTFIYGICYAEMKKVDKYNVYCKLLSDGEVVGATCECTHGKSSGEAHCKHVSVVLLAVAHVKIEGIVTTDETCTQQLQTFHHPTKKFKGTPLKARQMKGQGGQFGLEPVQESEEEMKNYQTYFRNLILNGGFNSTMPLKHLIEPANPYAIDSDHTYSKFSSRDILLNHLRLKEITTEEIEKIELETQKQSESPLWHNVREVRITASWFYEAIHNEDPVAKAVSKLIRVKATSRAMAHGLKYESVAIARYKRDNPGVDVKCSGLVIMESHPFLGASPDFLVGADGLGEVKCPYTHRNLPIGPQNQDFLVKSKKNPSLLKLKKTHRFYYQVQGHMLVTDKSFCDFVVYTFKDFKVIRIDRKENFISSMLLNLVKFYEDYYRPAIENKYLWRDYHKYSFGK</sequence>
<evidence type="ECO:0000313" key="4">
    <source>
        <dbReference type="RefSeq" id="XP_052124355.1"/>
    </source>
</evidence>
<dbReference type="SUPFAM" id="SSF52980">
    <property type="entry name" value="Restriction endonuclease-like"/>
    <property type="match status" value="1"/>
</dbReference>
<dbReference type="KEGG" id="foc:127749602"/>
<keyword evidence="3" id="KW-1185">Reference proteome</keyword>
<dbReference type="GO" id="GO:0006281">
    <property type="term" value="P:DNA repair"/>
    <property type="evidence" value="ECO:0007669"/>
    <property type="project" value="UniProtKB-ARBA"/>
</dbReference>
<keyword evidence="1" id="KW-0479">Metal-binding</keyword>
<dbReference type="Gene3D" id="1.10.720.30">
    <property type="entry name" value="SAP domain"/>
    <property type="match status" value="2"/>
</dbReference>
<dbReference type="GO" id="GO:0008270">
    <property type="term" value="F:zinc ion binding"/>
    <property type="evidence" value="ECO:0007669"/>
    <property type="project" value="UniProtKB-KW"/>
</dbReference>
<dbReference type="PROSITE" id="PS50966">
    <property type="entry name" value="ZF_SWIM"/>
    <property type="match status" value="1"/>
</dbReference>
<dbReference type="InterPro" id="IPR019080">
    <property type="entry name" value="YqaJ_viral_recombinase"/>
</dbReference>
<dbReference type="Proteomes" id="UP000504606">
    <property type="component" value="Unplaced"/>
</dbReference>
<protein>
    <submittedName>
        <fullName evidence="4">Uncharacterized protein LOC127749602</fullName>
    </submittedName>
</protein>
<feature type="domain" description="SWIM-type" evidence="2">
    <location>
        <begin position="210"/>
        <end position="249"/>
    </location>
</feature>
<dbReference type="PANTHER" id="PTHR46609">
    <property type="entry name" value="EXONUCLEASE, PHAGE-TYPE/RECB, C-TERMINAL DOMAIN-CONTAINING PROTEIN"/>
    <property type="match status" value="1"/>
</dbReference>
<evidence type="ECO:0000313" key="3">
    <source>
        <dbReference type="Proteomes" id="UP000504606"/>
    </source>
</evidence>
<name>A0A9C6WZ46_FRAOC</name>
<dbReference type="AlphaFoldDB" id="A0A9C6WZ46"/>
<dbReference type="Pfam" id="PF02037">
    <property type="entry name" value="SAP"/>
    <property type="match status" value="1"/>
</dbReference>
<dbReference type="SUPFAM" id="SSF68906">
    <property type="entry name" value="SAP domain"/>
    <property type="match status" value="1"/>
</dbReference>
<dbReference type="InterPro" id="IPR007527">
    <property type="entry name" value="Znf_SWIM"/>
</dbReference>
<dbReference type="InterPro" id="IPR003034">
    <property type="entry name" value="SAP_dom"/>
</dbReference>
<dbReference type="OrthoDB" id="261614at2759"/>
<keyword evidence="1" id="KW-0863">Zinc-finger</keyword>
<dbReference type="InterPro" id="IPR011335">
    <property type="entry name" value="Restrct_endonuc-II-like"/>
</dbReference>
<proteinExistence type="predicted"/>
<keyword evidence="1" id="KW-0862">Zinc</keyword>
<dbReference type="SMART" id="SM00513">
    <property type="entry name" value="SAP"/>
    <property type="match status" value="2"/>
</dbReference>
<dbReference type="GeneID" id="127749602"/>
<evidence type="ECO:0000259" key="2">
    <source>
        <dbReference type="PROSITE" id="PS50966"/>
    </source>
</evidence>
<organism evidence="3 4">
    <name type="scientific">Frankliniella occidentalis</name>
    <name type="common">Western flower thrips</name>
    <name type="synonym">Euthrips occidentalis</name>
    <dbReference type="NCBI Taxonomy" id="133901"/>
    <lineage>
        <taxon>Eukaryota</taxon>
        <taxon>Metazoa</taxon>
        <taxon>Ecdysozoa</taxon>
        <taxon>Arthropoda</taxon>
        <taxon>Hexapoda</taxon>
        <taxon>Insecta</taxon>
        <taxon>Pterygota</taxon>
        <taxon>Neoptera</taxon>
        <taxon>Paraneoptera</taxon>
        <taxon>Thysanoptera</taxon>
        <taxon>Terebrantia</taxon>
        <taxon>Thripoidea</taxon>
        <taxon>Thripidae</taxon>
        <taxon>Frankliniella</taxon>
    </lineage>
</organism>
<dbReference type="Pfam" id="PF09588">
    <property type="entry name" value="YqaJ"/>
    <property type="match status" value="1"/>
</dbReference>
<dbReference type="Gene3D" id="3.90.320.10">
    <property type="match status" value="1"/>
</dbReference>
<evidence type="ECO:0000256" key="1">
    <source>
        <dbReference type="PROSITE-ProRule" id="PRU00325"/>
    </source>
</evidence>
<dbReference type="InterPro" id="IPR051703">
    <property type="entry name" value="NF-kappa-B_Signaling_Reg"/>
</dbReference>
<reference evidence="4" key="1">
    <citation type="submission" date="2025-08" db="UniProtKB">
        <authorList>
            <consortium name="RefSeq"/>
        </authorList>
    </citation>
    <scope>IDENTIFICATION</scope>
    <source>
        <tissue evidence="4">Whole organism</tissue>
    </source>
</reference>
<accession>A0A9C6WZ46</accession>